<organism evidence="12">
    <name type="scientific">Hellea balneolensis</name>
    <dbReference type="NCBI Taxonomy" id="287478"/>
    <lineage>
        <taxon>Bacteria</taxon>
        <taxon>Pseudomonadati</taxon>
        <taxon>Pseudomonadota</taxon>
        <taxon>Alphaproteobacteria</taxon>
        <taxon>Maricaulales</taxon>
        <taxon>Robiginitomaculaceae</taxon>
        <taxon>Hellea</taxon>
    </lineage>
</organism>
<keyword evidence="6 9" id="KW-0460">Magnesium</keyword>
<dbReference type="PANTHER" id="PTHR10584">
    <property type="entry name" value="SUGAR KINASE"/>
    <property type="match status" value="1"/>
</dbReference>
<dbReference type="InterPro" id="IPR029056">
    <property type="entry name" value="Ribokinase-like"/>
</dbReference>
<evidence type="ECO:0000256" key="10">
    <source>
        <dbReference type="NCBIfam" id="TIGR02152"/>
    </source>
</evidence>
<comment type="caution">
    <text evidence="12">The sequence shown here is derived from an EMBL/GenBank/DDBJ whole genome shotgun (WGS) entry which is preliminary data.</text>
</comment>
<comment type="pathway">
    <text evidence="9">Carbohydrate metabolism; D-ribose degradation; D-ribose 5-phosphate from beta-D-ribopyranose: step 2/2.</text>
</comment>
<reference evidence="12" key="1">
    <citation type="journal article" date="2020" name="mSystems">
        <title>Genome- and Community-Level Interaction Insights into Carbon Utilization and Element Cycling Functions of Hydrothermarchaeota in Hydrothermal Sediment.</title>
        <authorList>
            <person name="Zhou Z."/>
            <person name="Liu Y."/>
            <person name="Xu W."/>
            <person name="Pan J."/>
            <person name="Luo Z.H."/>
            <person name="Li M."/>
        </authorList>
    </citation>
    <scope>NUCLEOTIDE SEQUENCE [LARGE SCALE GENOMIC DNA]</scope>
    <source>
        <strain evidence="12">HyVt-485</strain>
    </source>
</reference>
<keyword evidence="3 9" id="KW-0547">Nucleotide-binding</keyword>
<name>A0A7C5LS53_9PROT</name>
<keyword evidence="5 9" id="KW-0067">ATP-binding</keyword>
<dbReference type="UniPathway" id="UPA00916">
    <property type="reaction ID" value="UER00889"/>
</dbReference>
<feature type="binding site" evidence="9">
    <location>
        <position position="253"/>
    </location>
    <ligand>
        <name>K(+)</name>
        <dbReference type="ChEBI" id="CHEBI:29103"/>
    </ligand>
</feature>
<evidence type="ECO:0000256" key="3">
    <source>
        <dbReference type="ARBA" id="ARBA00022741"/>
    </source>
</evidence>
<dbReference type="GO" id="GO:0046872">
    <property type="term" value="F:metal ion binding"/>
    <property type="evidence" value="ECO:0007669"/>
    <property type="project" value="UniProtKB-KW"/>
</dbReference>
<comment type="catalytic activity">
    <reaction evidence="9">
        <text>D-ribose + ATP = D-ribose 5-phosphate + ADP + H(+)</text>
        <dbReference type="Rhea" id="RHEA:13697"/>
        <dbReference type="ChEBI" id="CHEBI:15378"/>
        <dbReference type="ChEBI" id="CHEBI:30616"/>
        <dbReference type="ChEBI" id="CHEBI:47013"/>
        <dbReference type="ChEBI" id="CHEBI:78346"/>
        <dbReference type="ChEBI" id="CHEBI:456216"/>
        <dbReference type="EC" id="2.7.1.15"/>
    </reaction>
</comment>
<dbReference type="EMBL" id="DRMJ01000161">
    <property type="protein sequence ID" value="HHL42617.1"/>
    <property type="molecule type" value="Genomic_DNA"/>
</dbReference>
<feature type="binding site" evidence="9">
    <location>
        <position position="192"/>
    </location>
    <ligand>
        <name>ATP</name>
        <dbReference type="ChEBI" id="CHEBI:30616"/>
    </ligand>
</feature>
<evidence type="ECO:0000256" key="6">
    <source>
        <dbReference type="ARBA" id="ARBA00022842"/>
    </source>
</evidence>
<evidence type="ECO:0000256" key="4">
    <source>
        <dbReference type="ARBA" id="ARBA00022777"/>
    </source>
</evidence>
<feature type="binding site" evidence="9">
    <location>
        <position position="148"/>
    </location>
    <ligand>
        <name>substrate</name>
    </ligand>
</feature>
<dbReference type="GO" id="GO:0005524">
    <property type="term" value="F:ATP binding"/>
    <property type="evidence" value="ECO:0007669"/>
    <property type="project" value="UniProtKB-UniRule"/>
</dbReference>
<sequence length="314" mass="32359">MLEVEMKDQINIVVVGSINTDLTTYLDAFPKQNETVMARNYETAFGGKGLNQAVAAARFGANVTMIGCIGNDDFGAQALAHLANEGVNCQHVTVLDDANTGVATIQVDKDGNNMISVVPGANRALCAAHIERAKAVIGAADIVLTQGEIGMGAIRRALELARELGVRTILNPAPVREGLRNLIPFASILTPNETETEILGGVYPSADNTASALAGLYELGAQEIVITCGGRGSVVATDGSHMAIPAYSVDAVDTTGAGDVFNGVLAVGVASGLDLGRAARQASAAAAISVTRKTANAAPSRLETQCFIDEADHG</sequence>
<feature type="binding site" evidence="9">
    <location>
        <position position="259"/>
    </location>
    <ligand>
        <name>substrate</name>
    </ligand>
</feature>
<dbReference type="InterPro" id="IPR011877">
    <property type="entry name" value="Ribokinase"/>
</dbReference>
<evidence type="ECO:0000313" key="12">
    <source>
        <dbReference type="EMBL" id="HHL42617.1"/>
    </source>
</evidence>
<keyword evidence="7 9" id="KW-0630">Potassium</keyword>
<protein>
    <recommendedName>
        <fullName evidence="9 10">Ribokinase</fullName>
        <shortName evidence="9">RK</shortName>
        <ecNumber evidence="9 10">2.7.1.15</ecNumber>
    </recommendedName>
</protein>
<proteinExistence type="inferred from homology"/>
<dbReference type="EC" id="2.7.1.15" evidence="9 10"/>
<dbReference type="PANTHER" id="PTHR10584:SF166">
    <property type="entry name" value="RIBOKINASE"/>
    <property type="match status" value="1"/>
</dbReference>
<evidence type="ECO:0000259" key="11">
    <source>
        <dbReference type="Pfam" id="PF00294"/>
    </source>
</evidence>
<dbReference type="GO" id="GO:0004747">
    <property type="term" value="F:ribokinase activity"/>
    <property type="evidence" value="ECO:0007669"/>
    <property type="project" value="UniProtKB-UniRule"/>
</dbReference>
<feature type="domain" description="Carbohydrate kinase PfkB" evidence="11">
    <location>
        <begin position="11"/>
        <end position="297"/>
    </location>
</feature>
<evidence type="ECO:0000256" key="7">
    <source>
        <dbReference type="ARBA" id="ARBA00022958"/>
    </source>
</evidence>
<evidence type="ECO:0000256" key="9">
    <source>
        <dbReference type="HAMAP-Rule" id="MF_01987"/>
    </source>
</evidence>
<feature type="binding site" evidence="9">
    <location>
        <begin position="227"/>
        <end position="232"/>
    </location>
    <ligand>
        <name>ATP</name>
        <dbReference type="ChEBI" id="CHEBI:30616"/>
    </ligand>
</feature>
<comment type="subunit">
    <text evidence="9">Homodimer.</text>
</comment>
<feature type="binding site" evidence="9">
    <location>
        <position position="292"/>
    </location>
    <ligand>
        <name>K(+)</name>
        <dbReference type="ChEBI" id="CHEBI:29103"/>
    </ligand>
</feature>
<comment type="cofactor">
    <cofactor evidence="9">
        <name>Mg(2+)</name>
        <dbReference type="ChEBI" id="CHEBI:18420"/>
    </cofactor>
    <text evidence="9">Requires a divalent cation, most likely magnesium in vivo, as an electrophilic catalyst to aid phosphoryl group transfer. It is the chelate of the metal and the nucleotide that is the actual substrate.</text>
</comment>
<keyword evidence="2 9" id="KW-0479">Metal-binding</keyword>
<dbReference type="Gene3D" id="3.40.1190.20">
    <property type="match status" value="1"/>
</dbReference>
<evidence type="ECO:0000256" key="1">
    <source>
        <dbReference type="ARBA" id="ARBA00022679"/>
    </source>
</evidence>
<dbReference type="InterPro" id="IPR011611">
    <property type="entry name" value="PfkB_dom"/>
</dbReference>
<dbReference type="NCBIfam" id="TIGR02152">
    <property type="entry name" value="D_ribokin_bact"/>
    <property type="match status" value="1"/>
</dbReference>
<dbReference type="Pfam" id="PF00294">
    <property type="entry name" value="PfkB"/>
    <property type="match status" value="1"/>
</dbReference>
<dbReference type="PRINTS" id="PR00990">
    <property type="entry name" value="RIBOKINASE"/>
</dbReference>
<feature type="binding site" evidence="9">
    <location>
        <begin position="47"/>
        <end position="51"/>
    </location>
    <ligand>
        <name>substrate</name>
    </ligand>
</feature>
<evidence type="ECO:0000256" key="5">
    <source>
        <dbReference type="ARBA" id="ARBA00022840"/>
    </source>
</evidence>
<comment type="similarity">
    <text evidence="9">Belongs to the carbohydrate kinase PfkB family. Ribokinase subfamily.</text>
</comment>
<dbReference type="Proteomes" id="UP000885830">
    <property type="component" value="Unassembled WGS sequence"/>
</dbReference>
<feature type="binding site" evidence="9">
    <location>
        <position position="289"/>
    </location>
    <ligand>
        <name>K(+)</name>
        <dbReference type="ChEBI" id="CHEBI:29103"/>
    </ligand>
</feature>
<feature type="binding site" evidence="9">
    <location>
        <begin position="19"/>
        <end position="21"/>
    </location>
    <ligand>
        <name>substrate</name>
    </ligand>
</feature>
<feature type="active site" description="Proton acceptor" evidence="9">
    <location>
        <position position="259"/>
    </location>
</feature>
<feature type="binding site" evidence="9">
    <location>
        <position position="255"/>
    </location>
    <ligand>
        <name>K(+)</name>
        <dbReference type="ChEBI" id="CHEBI:29103"/>
    </ligand>
</feature>
<accession>A0A7C5LS53</accession>
<evidence type="ECO:0000256" key="2">
    <source>
        <dbReference type="ARBA" id="ARBA00022723"/>
    </source>
</evidence>
<keyword evidence="9" id="KW-0963">Cytoplasm</keyword>
<comment type="function">
    <text evidence="9">Catalyzes the phosphorylation of ribose at O-5 in a reaction requiring ATP and magnesium. The resulting D-ribose-5-phosphate can then be used either for sythesis of nucleotides, histidine, and tryptophan, or as a component of the pentose phosphate pathway.</text>
</comment>
<dbReference type="GO" id="GO:0005829">
    <property type="term" value="C:cytosol"/>
    <property type="evidence" value="ECO:0007669"/>
    <property type="project" value="TreeGrafter"/>
</dbReference>
<dbReference type="InterPro" id="IPR002139">
    <property type="entry name" value="Ribo/fructo_kinase"/>
</dbReference>
<dbReference type="AlphaFoldDB" id="A0A7C5LS53"/>
<keyword evidence="4 9" id="KW-0418">Kinase</keyword>
<comment type="subcellular location">
    <subcellularLocation>
        <location evidence="9">Cytoplasm</location>
    </subcellularLocation>
</comment>
<dbReference type="HAMAP" id="MF_01987">
    <property type="entry name" value="Ribokinase"/>
    <property type="match status" value="1"/>
</dbReference>
<dbReference type="SUPFAM" id="SSF53613">
    <property type="entry name" value="Ribokinase-like"/>
    <property type="match status" value="1"/>
</dbReference>
<feature type="binding site" evidence="9">
    <location>
        <begin position="258"/>
        <end position="259"/>
    </location>
    <ligand>
        <name>ATP</name>
        <dbReference type="ChEBI" id="CHEBI:30616"/>
    </ligand>
</feature>
<gene>
    <name evidence="9 12" type="primary">rbsK</name>
    <name evidence="12" type="ORF">ENJ42_03280</name>
</gene>
<comment type="caution">
    <text evidence="9">Lacks conserved residue(s) required for the propagation of feature annotation.</text>
</comment>
<dbReference type="CDD" id="cd01174">
    <property type="entry name" value="ribokinase"/>
    <property type="match status" value="1"/>
</dbReference>
<evidence type="ECO:0000256" key="8">
    <source>
        <dbReference type="ARBA" id="ARBA00023277"/>
    </source>
</evidence>
<dbReference type="GO" id="GO:0019303">
    <property type="term" value="P:D-ribose catabolic process"/>
    <property type="evidence" value="ECO:0007669"/>
    <property type="project" value="UniProtKB-UniRule"/>
</dbReference>
<keyword evidence="1 9" id="KW-0808">Transferase</keyword>
<comment type="activity regulation">
    <text evidence="9">Activated by a monovalent cation that binds near, but not in, the active site. The most likely occupant of the site in vivo is potassium. Ion binding induces a conformational change that may alter substrate affinity.</text>
</comment>
<keyword evidence="8 9" id="KW-0119">Carbohydrate metabolism</keyword>